<keyword evidence="4" id="KW-0597">Phosphoprotein</keyword>
<dbReference type="InterPro" id="IPR004358">
    <property type="entry name" value="Sig_transdc_His_kin-like_C"/>
</dbReference>
<dbReference type="PANTHER" id="PTHR43065:SF46">
    <property type="entry name" value="C4-DICARBOXYLATE TRANSPORT SENSOR PROTEIN DCTB"/>
    <property type="match status" value="1"/>
</dbReference>
<dbReference type="PROSITE" id="PS50113">
    <property type="entry name" value="PAC"/>
    <property type="match status" value="1"/>
</dbReference>
<comment type="catalytic activity">
    <reaction evidence="1">
        <text>ATP + protein L-histidine = ADP + protein N-phospho-L-histidine.</text>
        <dbReference type="EC" id="2.7.13.3"/>
    </reaction>
</comment>
<dbReference type="SUPFAM" id="SSF55874">
    <property type="entry name" value="ATPase domain of HSP90 chaperone/DNA topoisomerase II/histidine kinase"/>
    <property type="match status" value="1"/>
</dbReference>
<evidence type="ECO:0000313" key="15">
    <source>
        <dbReference type="Proteomes" id="UP000068196"/>
    </source>
</evidence>
<dbReference type="GO" id="GO:0000155">
    <property type="term" value="F:phosphorelay sensor kinase activity"/>
    <property type="evidence" value="ECO:0007669"/>
    <property type="project" value="InterPro"/>
</dbReference>
<dbReference type="Gene3D" id="1.10.287.130">
    <property type="match status" value="1"/>
</dbReference>
<keyword evidence="5" id="KW-0808">Transferase</keyword>
<dbReference type="PROSITE" id="PS50109">
    <property type="entry name" value="HIS_KIN"/>
    <property type="match status" value="1"/>
</dbReference>
<evidence type="ECO:0000259" key="12">
    <source>
        <dbReference type="PROSITE" id="PS50113"/>
    </source>
</evidence>
<dbReference type="RefSeq" id="WP_068515553.1">
    <property type="nucleotide sequence ID" value="NZ_AP014945.1"/>
</dbReference>
<gene>
    <name evidence="14" type="ORF">THC_1498</name>
</gene>
<evidence type="ECO:0000259" key="13">
    <source>
        <dbReference type="PROSITE" id="PS50885"/>
    </source>
</evidence>
<evidence type="ECO:0000256" key="5">
    <source>
        <dbReference type="ARBA" id="ARBA00022679"/>
    </source>
</evidence>
<dbReference type="SUPFAM" id="SSF47384">
    <property type="entry name" value="Homodimeric domain of signal transducing histidine kinase"/>
    <property type="match status" value="1"/>
</dbReference>
<dbReference type="CDD" id="cd00082">
    <property type="entry name" value="HisKA"/>
    <property type="match status" value="1"/>
</dbReference>
<keyword evidence="7" id="KW-0418">Kinase</keyword>
<dbReference type="SMART" id="SM00304">
    <property type="entry name" value="HAMP"/>
    <property type="match status" value="1"/>
</dbReference>
<dbReference type="Proteomes" id="UP000068196">
    <property type="component" value="Chromosome"/>
</dbReference>
<evidence type="ECO:0000259" key="11">
    <source>
        <dbReference type="PROSITE" id="PS50109"/>
    </source>
</evidence>
<evidence type="ECO:0000256" key="2">
    <source>
        <dbReference type="ARBA" id="ARBA00004370"/>
    </source>
</evidence>
<dbReference type="InterPro" id="IPR000700">
    <property type="entry name" value="PAS-assoc_C"/>
</dbReference>
<evidence type="ECO:0000256" key="10">
    <source>
        <dbReference type="SAM" id="Phobius"/>
    </source>
</evidence>
<dbReference type="OrthoDB" id="9805967at2"/>
<dbReference type="Pfam" id="PF00672">
    <property type="entry name" value="HAMP"/>
    <property type="match status" value="1"/>
</dbReference>
<dbReference type="Gene3D" id="6.10.340.10">
    <property type="match status" value="1"/>
</dbReference>
<dbReference type="SUPFAM" id="SSF158472">
    <property type="entry name" value="HAMP domain-like"/>
    <property type="match status" value="1"/>
</dbReference>
<dbReference type="GO" id="GO:0005524">
    <property type="term" value="F:ATP binding"/>
    <property type="evidence" value="ECO:0007669"/>
    <property type="project" value="UniProtKB-KW"/>
</dbReference>
<reference evidence="14" key="1">
    <citation type="journal article" date="2016" name="Int. J. Syst. Evol. Microbiol.">
        <title>Caldimicrobium thiodismutans sp. nov., a sulfur-disproportionating bacterium isolated from a hot spring, and emended description of the genus Caldimicrobium.</title>
        <authorList>
            <person name="Kojima H."/>
            <person name="Umezawa K."/>
            <person name="Fukui M."/>
        </authorList>
    </citation>
    <scope>NUCLEOTIDE SEQUENCE [LARGE SCALE GENOMIC DNA]</scope>
    <source>
        <strain evidence="14">TF1</strain>
    </source>
</reference>
<evidence type="ECO:0000256" key="8">
    <source>
        <dbReference type="ARBA" id="ARBA00022840"/>
    </source>
</evidence>
<accession>A0A0U5AJ06</accession>
<dbReference type="CDD" id="cd06225">
    <property type="entry name" value="HAMP"/>
    <property type="match status" value="1"/>
</dbReference>
<dbReference type="InterPro" id="IPR035965">
    <property type="entry name" value="PAS-like_dom_sf"/>
</dbReference>
<evidence type="ECO:0000256" key="1">
    <source>
        <dbReference type="ARBA" id="ARBA00000085"/>
    </source>
</evidence>
<feature type="domain" description="PAC" evidence="12">
    <location>
        <begin position="351"/>
        <end position="403"/>
    </location>
</feature>
<dbReference type="EMBL" id="AP014945">
    <property type="protein sequence ID" value="BAU23863.1"/>
    <property type="molecule type" value="Genomic_DNA"/>
</dbReference>
<feature type="transmembrane region" description="Helical" evidence="10">
    <location>
        <begin position="217"/>
        <end position="244"/>
    </location>
</feature>
<dbReference type="AlphaFoldDB" id="A0A0U5AJ06"/>
<dbReference type="InterPro" id="IPR036890">
    <property type="entry name" value="HATPase_C_sf"/>
</dbReference>
<keyword evidence="15" id="KW-1185">Reference proteome</keyword>
<dbReference type="KEGG" id="cthi:THC_1498"/>
<dbReference type="SMART" id="SM00387">
    <property type="entry name" value="HATPase_c"/>
    <property type="match status" value="1"/>
</dbReference>
<evidence type="ECO:0000256" key="3">
    <source>
        <dbReference type="ARBA" id="ARBA00012438"/>
    </source>
</evidence>
<keyword evidence="10" id="KW-0812">Transmembrane</keyword>
<dbReference type="STRING" id="1653476.THC_1498"/>
<name>A0A0U5AJ06_9BACT</name>
<keyword evidence="6" id="KW-0547">Nucleotide-binding</keyword>
<feature type="domain" description="Histidine kinase" evidence="11">
    <location>
        <begin position="416"/>
        <end position="626"/>
    </location>
</feature>
<protein>
    <recommendedName>
        <fullName evidence="3">histidine kinase</fullName>
        <ecNumber evidence="3">2.7.13.3</ecNumber>
    </recommendedName>
</protein>
<evidence type="ECO:0000256" key="7">
    <source>
        <dbReference type="ARBA" id="ARBA00022777"/>
    </source>
</evidence>
<proteinExistence type="predicted"/>
<dbReference type="GO" id="GO:0016020">
    <property type="term" value="C:membrane"/>
    <property type="evidence" value="ECO:0007669"/>
    <property type="project" value="UniProtKB-SubCell"/>
</dbReference>
<dbReference type="Pfam" id="PF02518">
    <property type="entry name" value="HATPase_c"/>
    <property type="match status" value="1"/>
</dbReference>
<dbReference type="InterPro" id="IPR003661">
    <property type="entry name" value="HisK_dim/P_dom"/>
</dbReference>
<dbReference type="SMART" id="SM00388">
    <property type="entry name" value="HisKA"/>
    <property type="match status" value="1"/>
</dbReference>
<dbReference type="Gene3D" id="3.30.450.20">
    <property type="entry name" value="PAS domain"/>
    <property type="match status" value="1"/>
</dbReference>
<keyword evidence="10" id="KW-0472">Membrane</keyword>
<keyword evidence="10" id="KW-1133">Transmembrane helix</keyword>
<keyword evidence="8" id="KW-0067">ATP-binding</keyword>
<feature type="transmembrane region" description="Helical" evidence="10">
    <location>
        <begin position="12"/>
        <end position="34"/>
    </location>
</feature>
<organism evidence="14 15">
    <name type="scientific">Caldimicrobium thiodismutans</name>
    <dbReference type="NCBI Taxonomy" id="1653476"/>
    <lineage>
        <taxon>Bacteria</taxon>
        <taxon>Pseudomonadati</taxon>
        <taxon>Thermodesulfobacteriota</taxon>
        <taxon>Thermodesulfobacteria</taxon>
        <taxon>Thermodesulfobacteriales</taxon>
        <taxon>Thermodesulfobacteriaceae</taxon>
        <taxon>Caldimicrobium</taxon>
    </lineage>
</organism>
<dbReference type="PATRIC" id="fig|1653476.3.peg.1556"/>
<dbReference type="InterPro" id="IPR021796">
    <property type="entry name" value="Tll0287-like_dom"/>
</dbReference>
<dbReference type="Pfam" id="PF00512">
    <property type="entry name" value="HisKA"/>
    <property type="match status" value="1"/>
</dbReference>
<evidence type="ECO:0000256" key="4">
    <source>
        <dbReference type="ARBA" id="ARBA00022553"/>
    </source>
</evidence>
<dbReference type="InterPro" id="IPR005467">
    <property type="entry name" value="His_kinase_dom"/>
</dbReference>
<sequence length="626" mass="72654">MFKKLSLSTRFLLILLFIIFLFIGSLTFLLYFYLKDSLIKSSFEKMQMVLTQIDALGRYVKDDLRPVMLKTLKAHGYKDAFILEAMSTTHVRKRVISYFRETFPEVEFERVSFNPINPENAFQEFHNNLLSKITKDLPKEKWQGLFKWQKEEYVVIVKPIYAEKTCLLCHGAINSAPQSLVKLYNLKKDFPWKEGDLMGIELIKYPIREATLEVKNLVFSLFILSLISAVFFLLTLEGVFYTLILKPLKRMNEHFKAIKGRQIQLNTKLSLQRTDEIGELIESFNELSHHLYFSQRALQENLKTLETLFESITYPIVLLNKDCQPEIFNQAFLESPYKKCQRELLNRVFSEKKEFKEIIEDGEGRIFEISFYPVFNQEREVIKVVQTLADITEKKKMEERFILTEKMAAIGQLSAGLAHEINNPLSGILLMLNQLKKGNLRVEDRNLYLNLIEQGLLKIQRLLRDLLNFSRVTELNPEKSSINTLLENLLELSSYLLEKYQIKVIKSLDPELPEIIIDKEKMEQVFLNILLNALQAMENSQERVLTIRTFKQDNHILISFEDTGPGIPKEIASRIFEPFFTTKPPGKGTGLGLAVSLAIVEKHGGKIYLEERAKGANFIIELPIVN</sequence>
<dbReference type="PANTHER" id="PTHR43065">
    <property type="entry name" value="SENSOR HISTIDINE KINASE"/>
    <property type="match status" value="1"/>
</dbReference>
<dbReference type="InterPro" id="IPR003660">
    <property type="entry name" value="HAMP_dom"/>
</dbReference>
<dbReference type="InterPro" id="IPR036097">
    <property type="entry name" value="HisK_dim/P_sf"/>
</dbReference>
<evidence type="ECO:0000256" key="9">
    <source>
        <dbReference type="ARBA" id="ARBA00023012"/>
    </source>
</evidence>
<dbReference type="PRINTS" id="PR00344">
    <property type="entry name" value="BCTRLSENSOR"/>
</dbReference>
<dbReference type="EC" id="2.7.13.3" evidence="3"/>
<evidence type="ECO:0000256" key="6">
    <source>
        <dbReference type="ARBA" id="ARBA00022741"/>
    </source>
</evidence>
<comment type="subcellular location">
    <subcellularLocation>
        <location evidence="2">Membrane</location>
    </subcellularLocation>
</comment>
<keyword evidence="9" id="KW-0902">Two-component regulatory system</keyword>
<dbReference type="Pfam" id="PF11845">
    <property type="entry name" value="Tll0287-like"/>
    <property type="match status" value="1"/>
</dbReference>
<dbReference type="InterPro" id="IPR003594">
    <property type="entry name" value="HATPase_dom"/>
</dbReference>
<feature type="domain" description="HAMP" evidence="13">
    <location>
        <begin position="242"/>
        <end position="296"/>
    </location>
</feature>
<dbReference type="PROSITE" id="PS50885">
    <property type="entry name" value="HAMP"/>
    <property type="match status" value="1"/>
</dbReference>
<dbReference type="Gene3D" id="3.30.565.10">
    <property type="entry name" value="Histidine kinase-like ATPase, C-terminal domain"/>
    <property type="match status" value="1"/>
</dbReference>
<dbReference type="SUPFAM" id="SSF55785">
    <property type="entry name" value="PYP-like sensor domain (PAS domain)"/>
    <property type="match status" value="1"/>
</dbReference>
<evidence type="ECO:0000313" key="14">
    <source>
        <dbReference type="EMBL" id="BAU23863.1"/>
    </source>
</evidence>